<dbReference type="Proteomes" id="UP001501710">
    <property type="component" value="Unassembled WGS sequence"/>
</dbReference>
<proteinExistence type="predicted"/>
<evidence type="ECO:0000313" key="2">
    <source>
        <dbReference type="Proteomes" id="UP001501710"/>
    </source>
</evidence>
<gene>
    <name evidence="1" type="ORF">GCM10022254_48250</name>
</gene>
<evidence type="ECO:0000313" key="1">
    <source>
        <dbReference type="EMBL" id="GAA4237092.1"/>
    </source>
</evidence>
<comment type="caution">
    <text evidence="1">The sequence shown here is derived from an EMBL/GenBank/DDBJ whole genome shotgun (WGS) entry which is preliminary data.</text>
</comment>
<keyword evidence="2" id="KW-1185">Reference proteome</keyword>
<accession>A0ABP8CBH2</accession>
<protein>
    <submittedName>
        <fullName evidence="1">Uncharacterized protein</fullName>
    </submittedName>
</protein>
<dbReference type="EMBL" id="BAABAS010000016">
    <property type="protein sequence ID" value="GAA4237092.1"/>
    <property type="molecule type" value="Genomic_DNA"/>
</dbReference>
<sequence length="102" mass="11456">MMGHGRHAVGGVMVRPRNERRVHLDALRDAVREREELECGLVERRGVAWVSVVRVGSRRLVEVGCDFVRAGWWFTWSDGRPIAPVENVQAVVGVLVRELADG</sequence>
<organism evidence="1 2">
    <name type="scientific">Actinomadura meridiana</name>
    <dbReference type="NCBI Taxonomy" id="559626"/>
    <lineage>
        <taxon>Bacteria</taxon>
        <taxon>Bacillati</taxon>
        <taxon>Actinomycetota</taxon>
        <taxon>Actinomycetes</taxon>
        <taxon>Streptosporangiales</taxon>
        <taxon>Thermomonosporaceae</taxon>
        <taxon>Actinomadura</taxon>
    </lineage>
</organism>
<name>A0ABP8CBH2_9ACTN</name>
<reference evidence="2" key="1">
    <citation type="journal article" date="2019" name="Int. J. Syst. Evol. Microbiol.">
        <title>The Global Catalogue of Microorganisms (GCM) 10K type strain sequencing project: providing services to taxonomists for standard genome sequencing and annotation.</title>
        <authorList>
            <consortium name="The Broad Institute Genomics Platform"/>
            <consortium name="The Broad Institute Genome Sequencing Center for Infectious Disease"/>
            <person name="Wu L."/>
            <person name="Ma J."/>
        </authorList>
    </citation>
    <scope>NUCLEOTIDE SEQUENCE [LARGE SCALE GENOMIC DNA]</scope>
    <source>
        <strain evidence="2">JCM 17440</strain>
    </source>
</reference>